<evidence type="ECO:0000256" key="1">
    <source>
        <dbReference type="SAM" id="MobiDB-lite"/>
    </source>
</evidence>
<accession>A0A7K3VRW5</accession>
<reference evidence="2 3" key="1">
    <citation type="submission" date="2019-12" db="EMBL/GenBank/DDBJ databases">
        <title>Rhizobium genotypes associated with high levels of biological nitrogen fixation by grain legumes in a temperate-maritime cropping system.</title>
        <authorList>
            <person name="Maluk M."/>
            <person name="Francesc Ferrando Molina F."/>
            <person name="Lopez Del Egido L."/>
            <person name="Lafos M."/>
            <person name="Langarica-Fuentes A."/>
            <person name="Gebre Yohannes G."/>
            <person name="Young M.W."/>
            <person name="Martin P."/>
            <person name="Gantlett R."/>
            <person name="Kenicer G."/>
            <person name="Hawes C."/>
            <person name="Begg G.S."/>
            <person name="Quilliam R.S."/>
            <person name="Squire G.R."/>
            <person name="Poole P.S."/>
            <person name="Young P.W."/>
            <person name="Iannetta P.M."/>
            <person name="James E.K."/>
        </authorList>
    </citation>
    <scope>NUCLEOTIDE SEQUENCE [LARGE SCALE GENOMIC DNA]</scope>
    <source>
        <strain evidence="2 3">JHI54</strain>
    </source>
</reference>
<name>A0A7K3VRW5_RHILE</name>
<evidence type="ECO:0000313" key="3">
    <source>
        <dbReference type="Proteomes" id="UP000471705"/>
    </source>
</evidence>
<evidence type="ECO:0000313" key="2">
    <source>
        <dbReference type="EMBL" id="NEK19592.1"/>
    </source>
</evidence>
<sequence length="112" mass="12174">MRGKAGHVPAFSFADYSVSCRGSSADKPTAYVRANPLRSGAFTQRQPLIRLPPPSPRRRGEGICGGPLRPPAYLSQGTSPRPVYGERVRVRGSLRCEPDSIGTSSRKSRSFE</sequence>
<dbReference type="AlphaFoldDB" id="A0A7K3VRW5"/>
<proteinExistence type="predicted"/>
<comment type="caution">
    <text evidence="2">The sequence shown here is derived from an EMBL/GenBank/DDBJ whole genome shotgun (WGS) entry which is preliminary data.</text>
</comment>
<organism evidence="2 3">
    <name type="scientific">Rhizobium leguminosarum</name>
    <dbReference type="NCBI Taxonomy" id="384"/>
    <lineage>
        <taxon>Bacteria</taxon>
        <taxon>Pseudomonadati</taxon>
        <taxon>Pseudomonadota</taxon>
        <taxon>Alphaproteobacteria</taxon>
        <taxon>Hyphomicrobiales</taxon>
        <taxon>Rhizobiaceae</taxon>
        <taxon>Rhizobium/Agrobacterium group</taxon>
        <taxon>Rhizobium</taxon>
    </lineage>
</organism>
<dbReference type="EMBL" id="WUFV01000031">
    <property type="protein sequence ID" value="NEK19592.1"/>
    <property type="molecule type" value="Genomic_DNA"/>
</dbReference>
<gene>
    <name evidence="2" type="ORF">GR257_33040</name>
</gene>
<protein>
    <submittedName>
        <fullName evidence="2">Uncharacterized protein</fullName>
    </submittedName>
</protein>
<feature type="region of interest" description="Disordered" evidence="1">
    <location>
        <begin position="43"/>
        <end position="90"/>
    </location>
</feature>
<dbReference type="Proteomes" id="UP000471705">
    <property type="component" value="Unassembled WGS sequence"/>
</dbReference>